<comment type="caution">
    <text evidence="1">The sequence shown here is derived from an EMBL/GenBank/DDBJ whole genome shotgun (WGS) entry which is preliminary data.</text>
</comment>
<dbReference type="SUPFAM" id="SSF56784">
    <property type="entry name" value="HAD-like"/>
    <property type="match status" value="1"/>
</dbReference>
<dbReference type="AlphaFoldDB" id="A0A849HFF9"/>
<gene>
    <name evidence="1" type="ORF">HJG52_04905</name>
</gene>
<dbReference type="RefSeq" id="WP_171242379.1">
    <property type="nucleotide sequence ID" value="NZ_JABEPQ010000001.1"/>
</dbReference>
<evidence type="ECO:0000313" key="1">
    <source>
        <dbReference type="EMBL" id="NNM45344.1"/>
    </source>
</evidence>
<proteinExistence type="predicted"/>
<keyword evidence="2" id="KW-1185">Reference proteome</keyword>
<organism evidence="1 2">
    <name type="scientific">Knoellia koreensis</name>
    <dbReference type="NCBI Taxonomy" id="2730921"/>
    <lineage>
        <taxon>Bacteria</taxon>
        <taxon>Bacillati</taxon>
        <taxon>Actinomycetota</taxon>
        <taxon>Actinomycetes</taxon>
        <taxon>Micrococcales</taxon>
        <taxon>Intrasporangiaceae</taxon>
        <taxon>Knoellia</taxon>
    </lineage>
</organism>
<dbReference type="Gene3D" id="3.40.50.1000">
    <property type="entry name" value="HAD superfamily/HAD-like"/>
    <property type="match status" value="1"/>
</dbReference>
<name>A0A849HFF9_9MICO</name>
<dbReference type="Proteomes" id="UP000588586">
    <property type="component" value="Unassembled WGS sequence"/>
</dbReference>
<evidence type="ECO:0008006" key="3">
    <source>
        <dbReference type="Google" id="ProtNLM"/>
    </source>
</evidence>
<evidence type="ECO:0000313" key="2">
    <source>
        <dbReference type="Proteomes" id="UP000588586"/>
    </source>
</evidence>
<dbReference type="EMBL" id="JABEPQ010000001">
    <property type="protein sequence ID" value="NNM45344.1"/>
    <property type="molecule type" value="Genomic_DNA"/>
</dbReference>
<dbReference type="InterPro" id="IPR023214">
    <property type="entry name" value="HAD_sf"/>
</dbReference>
<protein>
    <recommendedName>
        <fullName evidence="3">HAD-IIIC family phosphatase</fullName>
    </recommendedName>
</protein>
<sequence>MGFADVKLVVWDLDDTFWAGTLSEGGIAEIPAHSALVRRLSDCGVVNSICSKNDAGQVSAELARLGLADVFVMASVDWSPKGQRVQRLIDDMQLRAPNVLFVDDNHLNREEALFYCPGLMVAGPEVVPDLISFARAAPVSDPGHSRLQRYRILETKVAEKARSSSNEAFLRDSDIRVRFHRDPLAHLARLSELVHRTNQLNFTKNRMSADELRVLLADPVTSAGCVSVRDRYGEYGVVGLYVERDGKLVHFAFSCSIIGMGVEQFTYHHIGSPRLTVVGDVTSSVGGEHPPDWITVDASTGHSASRAPETSSPGRRILLKGPCDISSLVPYLGAGAGTIDTELNAPDDRGVMITAHNHTVHVVASLERRQQDLDRLVADAPFLAPEAFATRMFDGYDAVVLSLLPDSHEGVYQRRDDPSLSIAFSSFTFDLTDPDHWDDFVDGSYVNHAYPFTRETLSDFSRRFRFVGPVPVGQLVRNLQVIRDRLDAAALLVLLLGSETGTVEETLEFRGHAQRHAEVNRAAEAFASSRPNVRTVNLTELVESQADFAAGINHLRRAKYLELAGRISAELNDYFGDDVTRPVAGDQGVLRRGRRALRRMLGRR</sequence>
<reference evidence="1 2" key="1">
    <citation type="submission" date="2020-04" db="EMBL/GenBank/DDBJ databases">
        <title>Knoellia sp. isolate from air conditioner.</title>
        <authorList>
            <person name="Chea S."/>
            <person name="Kim D.-U."/>
        </authorList>
    </citation>
    <scope>NUCLEOTIDE SEQUENCE [LARGE SCALE GENOMIC DNA]</scope>
    <source>
        <strain evidence="1 2">DB2414S</strain>
    </source>
</reference>
<dbReference type="InterPro" id="IPR036412">
    <property type="entry name" value="HAD-like_sf"/>
</dbReference>
<accession>A0A849HFF9</accession>